<dbReference type="AlphaFoldDB" id="A0A2N5Y052"/>
<dbReference type="InterPro" id="IPR008279">
    <property type="entry name" value="PEP-util_enz_mobile_dom"/>
</dbReference>
<dbReference type="Pfam" id="PF00391">
    <property type="entry name" value="PEP-utilizers"/>
    <property type="match status" value="1"/>
</dbReference>
<dbReference type="Pfam" id="PF01326">
    <property type="entry name" value="PPDK_N"/>
    <property type="match status" value="1"/>
</dbReference>
<dbReference type="RefSeq" id="WP_101522065.1">
    <property type="nucleotide sequence ID" value="NZ_PKLZ01000010.1"/>
</dbReference>
<protein>
    <submittedName>
        <fullName evidence="3">Pyruvate, phosphate dikinase</fullName>
    </submittedName>
</protein>
<proteinExistence type="predicted"/>
<keyword evidence="3" id="KW-0670">Pyruvate</keyword>
<dbReference type="PANTHER" id="PTHR22931">
    <property type="entry name" value="PHOSPHOENOLPYRUVATE DIKINASE-RELATED"/>
    <property type="match status" value="1"/>
</dbReference>
<dbReference type="Gene3D" id="1.20.80.30">
    <property type="match status" value="2"/>
</dbReference>
<organism evidence="3 4">
    <name type="scientific">Kineobactrum sediminis</name>
    <dbReference type="NCBI Taxonomy" id="1905677"/>
    <lineage>
        <taxon>Bacteria</taxon>
        <taxon>Pseudomonadati</taxon>
        <taxon>Pseudomonadota</taxon>
        <taxon>Gammaproteobacteria</taxon>
        <taxon>Cellvibrionales</taxon>
        <taxon>Halieaceae</taxon>
        <taxon>Kineobactrum</taxon>
    </lineage>
</organism>
<dbReference type="GO" id="GO:0005524">
    <property type="term" value="F:ATP binding"/>
    <property type="evidence" value="ECO:0007669"/>
    <property type="project" value="InterPro"/>
</dbReference>
<dbReference type="GO" id="GO:0016301">
    <property type="term" value="F:kinase activity"/>
    <property type="evidence" value="ECO:0007669"/>
    <property type="project" value="UniProtKB-KW"/>
</dbReference>
<keyword evidence="3" id="KW-0808">Transferase</keyword>
<sequence length="593" mass="62969">MATTPLQGKWLLALDGCDLPEKALIGGKAWSIAHMLRQGLPVPPAFVITTEACAAYLETGELPAGLDDELQAAMQWLEGQTGRTYGRGNAPLLVSVRSGAPISMPGMMDTVLNLGINAETMQAFAAESGDDRFARDTYRRFHELYGEIVLKVPVPKLSDDQELSEWRARIEKAAGEAVPDAPIEQLKATIEAVFRSWTSRRAKRYRKHHDIPDSLGTAVTVQAMVFGNLDQNSGTGVLFSRNPLTGEPVPYGEYLRCAQGEDVVSGKYTPEHLDDMKVAVPDAYKALIDAAQILESANREVQDIEFTVQHGKLYLLQSRTAKRSPAAAVRIAVDMYREGHIDIEDAIRRVNPDQVHSILSPRLGEGASAGATVLASGLGVSHGIGVGTVVSDADEAERRAHTGEDVVLATATTSPDDVHGMLVARAVITEQGGSTSHAAVVGRALGLPSVVGCGVGAVTALHGQLVTVDGEHGKIYSGALEVVRPQETEDDRLAELLSWARKHSPLIVYRPDEAPQDTLDLESNDDAADPANLPALIKGARGARGGAIASEAGVKAALQAGLEYIVAEPTLPALLAAIHAGGTTESIPSTEND</sequence>
<dbReference type="OrthoDB" id="9765468at2"/>
<gene>
    <name evidence="3" type="ORF">CWI75_13620</name>
</gene>
<reference evidence="4" key="1">
    <citation type="submission" date="2017-11" db="EMBL/GenBank/DDBJ databases">
        <title>The draft genome sequence of Chromatocurvus sp. F02.</title>
        <authorList>
            <person name="Du Z.-J."/>
            <person name="Chang Y.-Q."/>
        </authorList>
    </citation>
    <scope>NUCLEOTIDE SEQUENCE [LARGE SCALE GENOMIC DNA]</scope>
    <source>
        <strain evidence="4">F02</strain>
    </source>
</reference>
<keyword evidence="3" id="KW-0418">Kinase</keyword>
<dbReference type="Gene3D" id="3.50.30.10">
    <property type="entry name" value="Phosphohistidine domain"/>
    <property type="match status" value="1"/>
</dbReference>
<accession>A0A2N5Y052</accession>
<comment type="caution">
    <text evidence="3">The sequence shown here is derived from an EMBL/GenBank/DDBJ whole genome shotgun (WGS) entry which is preliminary data.</text>
</comment>
<dbReference type="GO" id="GO:0050242">
    <property type="term" value="F:pyruvate, phosphate dikinase activity"/>
    <property type="evidence" value="ECO:0007669"/>
    <property type="project" value="InterPro"/>
</dbReference>
<feature type="domain" description="PEP-utilising enzyme mobile" evidence="1">
    <location>
        <begin position="404"/>
        <end position="473"/>
    </location>
</feature>
<dbReference type="InterPro" id="IPR036637">
    <property type="entry name" value="Phosphohistidine_dom_sf"/>
</dbReference>
<evidence type="ECO:0000313" key="4">
    <source>
        <dbReference type="Proteomes" id="UP000234845"/>
    </source>
</evidence>
<dbReference type="Proteomes" id="UP000234845">
    <property type="component" value="Unassembled WGS sequence"/>
</dbReference>
<keyword evidence="4" id="KW-1185">Reference proteome</keyword>
<evidence type="ECO:0000313" key="3">
    <source>
        <dbReference type="EMBL" id="PLW81782.1"/>
    </source>
</evidence>
<dbReference type="Gene3D" id="1.10.189.10">
    <property type="entry name" value="Pyruvate Phosphate Dikinase, domain 2"/>
    <property type="match status" value="1"/>
</dbReference>
<evidence type="ECO:0000259" key="1">
    <source>
        <dbReference type="Pfam" id="PF00391"/>
    </source>
</evidence>
<dbReference type="PANTHER" id="PTHR22931:SF9">
    <property type="entry name" value="PYRUVATE, PHOSPHATE DIKINASE 1, CHLOROPLASTIC"/>
    <property type="match status" value="1"/>
</dbReference>
<dbReference type="Gene3D" id="3.30.1490.20">
    <property type="entry name" value="ATP-grasp fold, A domain"/>
    <property type="match status" value="2"/>
</dbReference>
<name>A0A2N5Y052_9GAMM</name>
<dbReference type="InterPro" id="IPR002192">
    <property type="entry name" value="PPDK_AMP/ATP-bd"/>
</dbReference>
<dbReference type="EMBL" id="PKLZ01000010">
    <property type="protein sequence ID" value="PLW81782.1"/>
    <property type="molecule type" value="Genomic_DNA"/>
</dbReference>
<evidence type="ECO:0000259" key="2">
    <source>
        <dbReference type="Pfam" id="PF01326"/>
    </source>
</evidence>
<dbReference type="SUPFAM" id="SSF52009">
    <property type="entry name" value="Phosphohistidine domain"/>
    <property type="match status" value="1"/>
</dbReference>
<feature type="domain" description="Pyruvate phosphate dikinase AMP/ATP-binding" evidence="2">
    <location>
        <begin position="61"/>
        <end position="272"/>
    </location>
</feature>
<dbReference type="InterPro" id="IPR013815">
    <property type="entry name" value="ATP_grasp_subdomain_1"/>
</dbReference>
<dbReference type="InterPro" id="IPR010121">
    <property type="entry name" value="Pyruvate_phosphate_dikinase"/>
</dbReference>
<dbReference type="NCBIfam" id="NF004531">
    <property type="entry name" value="PRK05878.1"/>
    <property type="match status" value="1"/>
</dbReference>
<dbReference type="Gene3D" id="3.30.470.20">
    <property type="entry name" value="ATP-grasp fold, B domain"/>
    <property type="match status" value="1"/>
</dbReference>
<dbReference type="SUPFAM" id="SSF56059">
    <property type="entry name" value="Glutathione synthetase ATP-binding domain-like"/>
    <property type="match status" value="1"/>
</dbReference>